<dbReference type="Gene3D" id="3.80.10.10">
    <property type="entry name" value="Ribonuclease Inhibitor"/>
    <property type="match status" value="1"/>
</dbReference>
<proteinExistence type="predicted"/>
<reference evidence="4" key="1">
    <citation type="journal article" date="2011" name="Nature">
        <title>Genome sequence and analysis of the tuber crop potato.</title>
        <authorList>
            <consortium name="The Potato Genome Sequencing Consortium"/>
        </authorList>
    </citation>
    <scope>NUCLEOTIDE SEQUENCE [LARGE SCALE GENOMIC DNA]</scope>
    <source>
        <strain evidence="4">cv. DM1-3 516 R44</strain>
    </source>
</reference>
<dbReference type="HOGENOM" id="CLU_010721_0_1_1"/>
<dbReference type="InterPro" id="IPR036047">
    <property type="entry name" value="F-box-like_dom_sf"/>
</dbReference>
<sequence length="441" mass="51084">MKSARRSDVDTLSNNLPRDILDGILGHLPLKDAVKSSILSKDWRYKWATRQELEFDYHFFELFAHFQEAKTIIYQVLLLHKGPILKFKLGGSNLIRFRDIDHWILFLSKKNVEEFTLRVRSNNDYHLPSHLFTFRKLRLLEVQNCLFHPPPDFKGFKKLVNLGLHCVTFLPTVLNNLISQCPFLEILKLNWCTNFDTLEIDAANLKCFEFRGTSKSICFKNAPMLKEVTIWLNSQVSTDLSAPVCSNLINFFYYMPCLMELDISGVSLKDLTMGGLSGNSPTVLNNVKSLRIQRMLFENSEEVLGAVYLIASCPKLQELTIECEIMNDVVGPVAVVQYLQDHQSLYDSVKLLRRVHMNTFSGFEIEMEFVRLILASAPALEKIFFWNFSCFLHQPGRQLMDKMKQFHQASPNVEFTFEEVVAEDRRPIEPQEVMEAPYDFD</sequence>
<dbReference type="Pfam" id="PF24758">
    <property type="entry name" value="LRR_At5g56370"/>
    <property type="match status" value="1"/>
</dbReference>
<feature type="domain" description="F-box/LRR-repeat protein 15/At3g58940/PEG3-like LRR" evidence="2">
    <location>
        <begin position="100"/>
        <end position="321"/>
    </location>
</feature>
<dbReference type="PaxDb" id="4113-PGSC0003DMT400040618"/>
<accession>M1BA52</accession>
<dbReference type="OMA" id="ECANDEW"/>
<dbReference type="SUPFAM" id="SSF81383">
    <property type="entry name" value="F-box domain"/>
    <property type="match status" value="1"/>
</dbReference>
<gene>
    <name evidence="3" type="primary">LOC107058217</name>
</gene>
<evidence type="ECO:0000313" key="3">
    <source>
        <dbReference type="EnsemblPlants" id="PGSC0003DMT400040618"/>
    </source>
</evidence>
<organism evidence="3 4">
    <name type="scientific">Solanum tuberosum</name>
    <name type="common">Potato</name>
    <dbReference type="NCBI Taxonomy" id="4113"/>
    <lineage>
        <taxon>Eukaryota</taxon>
        <taxon>Viridiplantae</taxon>
        <taxon>Streptophyta</taxon>
        <taxon>Embryophyta</taxon>
        <taxon>Tracheophyta</taxon>
        <taxon>Spermatophyta</taxon>
        <taxon>Magnoliopsida</taxon>
        <taxon>eudicotyledons</taxon>
        <taxon>Gunneridae</taxon>
        <taxon>Pentapetalae</taxon>
        <taxon>asterids</taxon>
        <taxon>lamiids</taxon>
        <taxon>Solanales</taxon>
        <taxon>Solanaceae</taxon>
        <taxon>Solanoideae</taxon>
        <taxon>Solaneae</taxon>
        <taxon>Solanum</taxon>
    </lineage>
</organism>
<dbReference type="InterPro" id="IPR001810">
    <property type="entry name" value="F-box_dom"/>
</dbReference>
<dbReference type="Gramene" id="PGSC0003DMT400040618">
    <property type="protein sequence ID" value="PGSC0003DMT400040618"/>
    <property type="gene ID" value="PGSC0003DMG400015706"/>
</dbReference>
<reference evidence="3" key="2">
    <citation type="submission" date="2015-06" db="UniProtKB">
        <authorList>
            <consortium name="EnsemblPlants"/>
        </authorList>
    </citation>
    <scope>IDENTIFICATION</scope>
    <source>
        <strain evidence="3">DM1-3 516 R44</strain>
    </source>
</reference>
<dbReference type="Pfam" id="PF00646">
    <property type="entry name" value="F-box"/>
    <property type="match status" value="1"/>
</dbReference>
<dbReference type="InterPro" id="IPR055411">
    <property type="entry name" value="LRR_FXL15/At3g58940/PEG3-like"/>
</dbReference>
<evidence type="ECO:0000259" key="1">
    <source>
        <dbReference type="Pfam" id="PF00646"/>
    </source>
</evidence>
<name>M1BA52_SOLTU</name>
<dbReference type="eggNOG" id="ENOG502R564">
    <property type="taxonomic scope" value="Eukaryota"/>
</dbReference>
<dbReference type="EnsemblPlants" id="PGSC0003DMT400040618">
    <property type="protein sequence ID" value="PGSC0003DMT400040618"/>
    <property type="gene ID" value="PGSC0003DMG400015706"/>
</dbReference>
<dbReference type="InterPro" id="IPR032675">
    <property type="entry name" value="LRR_dom_sf"/>
</dbReference>
<feature type="domain" description="F-box" evidence="1">
    <location>
        <begin position="15"/>
        <end position="48"/>
    </location>
</feature>
<dbReference type="InterPro" id="IPR053772">
    <property type="entry name" value="At1g61320/At1g61330-like"/>
</dbReference>
<evidence type="ECO:0000259" key="2">
    <source>
        <dbReference type="Pfam" id="PF24758"/>
    </source>
</evidence>
<protein>
    <submittedName>
        <fullName evidence="3">Ubiquitin-protein ligase</fullName>
    </submittedName>
</protein>
<evidence type="ECO:0000313" key="4">
    <source>
        <dbReference type="Proteomes" id="UP000011115"/>
    </source>
</evidence>
<dbReference type="InParanoid" id="M1BA52"/>
<dbReference type="Proteomes" id="UP000011115">
    <property type="component" value="Unassembled WGS sequence"/>
</dbReference>
<keyword evidence="4" id="KW-1185">Reference proteome</keyword>
<dbReference type="AlphaFoldDB" id="M1BA52"/>
<dbReference type="PANTHER" id="PTHR34145:SF28">
    <property type="entry name" value="F-BOX DOMAIN-CONTAINING PROTEIN"/>
    <property type="match status" value="1"/>
</dbReference>
<dbReference type="PANTHER" id="PTHR34145">
    <property type="entry name" value="OS02G0105600 PROTEIN"/>
    <property type="match status" value="1"/>
</dbReference>
<dbReference type="SUPFAM" id="SSF52047">
    <property type="entry name" value="RNI-like"/>
    <property type="match status" value="1"/>
</dbReference>